<keyword evidence="9" id="KW-1185">Reference proteome</keyword>
<dbReference type="PRINTS" id="PR00465">
    <property type="entry name" value="EP450IV"/>
</dbReference>
<dbReference type="AlphaFoldDB" id="A0A0C3DFA0"/>
<name>A0A0C3DFA0_OIDMZ</name>
<dbReference type="OrthoDB" id="3597350at2759"/>
<dbReference type="InterPro" id="IPR002403">
    <property type="entry name" value="Cyt_P450_E_grp-IV"/>
</dbReference>
<evidence type="ECO:0000256" key="1">
    <source>
        <dbReference type="ARBA" id="ARBA00001971"/>
    </source>
</evidence>
<dbReference type="GO" id="GO:0020037">
    <property type="term" value="F:heme binding"/>
    <property type="evidence" value="ECO:0007669"/>
    <property type="project" value="InterPro"/>
</dbReference>
<sequence>MRRIVFETSTTTFFGNRIRSCWGKNMWQDFRTWNDATYIGVRANFAYYFQPRAYFARRRMLQAFDKWVDCDIEEWSEEAPLWNEKWGCRMNWEREALARNFGFTHRGRACSQASFLFVQVSIIITNAAPMATWFILCIIQSDSRLRKFREVVQPLLLPPVKSNPNDLRFDMAKLKEHSYIRGLWNEALRLGSASAAARVVSKDTELEGYVLKRGSVVLLPVRLLHFDEEVFHEPEKFLPERWIYDLPQDATEEQRSLMVQKRQRQSANLRSFGGGTGLCSGRFVAEQEMLSTVSTMLMLFDIELVGDGALELNPRSIGIMSPAKEPRVRIRKRRNPRMI</sequence>
<dbReference type="Gene3D" id="1.10.630.10">
    <property type="entry name" value="Cytochrome P450"/>
    <property type="match status" value="1"/>
</dbReference>
<keyword evidence="3 6" id="KW-0349">Heme</keyword>
<organism evidence="8 9">
    <name type="scientific">Oidiodendron maius (strain Zn)</name>
    <dbReference type="NCBI Taxonomy" id="913774"/>
    <lineage>
        <taxon>Eukaryota</taxon>
        <taxon>Fungi</taxon>
        <taxon>Dikarya</taxon>
        <taxon>Ascomycota</taxon>
        <taxon>Pezizomycotina</taxon>
        <taxon>Leotiomycetes</taxon>
        <taxon>Leotiomycetes incertae sedis</taxon>
        <taxon>Myxotrichaceae</taxon>
        <taxon>Oidiodendron</taxon>
    </lineage>
</organism>
<dbReference type="InParanoid" id="A0A0C3DFA0"/>
<comment type="similarity">
    <text evidence="2">Belongs to the cytochrome P450 family.</text>
</comment>
<dbReference type="EMBL" id="KN832877">
    <property type="protein sequence ID" value="KIN00613.1"/>
    <property type="molecule type" value="Genomic_DNA"/>
</dbReference>
<protein>
    <recommendedName>
        <fullName evidence="10">Cytochrome P450</fullName>
    </recommendedName>
</protein>
<keyword evidence="7" id="KW-0472">Membrane</keyword>
<dbReference type="GO" id="GO:0008395">
    <property type="term" value="F:steroid hydroxylase activity"/>
    <property type="evidence" value="ECO:0007669"/>
    <property type="project" value="TreeGrafter"/>
</dbReference>
<keyword evidence="7" id="KW-1133">Transmembrane helix</keyword>
<proteinExistence type="inferred from homology"/>
<comment type="cofactor">
    <cofactor evidence="1 6">
        <name>heme</name>
        <dbReference type="ChEBI" id="CHEBI:30413"/>
    </cofactor>
</comment>
<dbReference type="InterPro" id="IPR050529">
    <property type="entry name" value="CYP450_sterol_14alpha_dmase"/>
</dbReference>
<dbReference type="PANTHER" id="PTHR24304:SF2">
    <property type="entry name" value="24-HYDROXYCHOLESTEROL 7-ALPHA-HYDROXYLASE"/>
    <property type="match status" value="1"/>
</dbReference>
<feature type="transmembrane region" description="Helical" evidence="7">
    <location>
        <begin position="116"/>
        <end position="139"/>
    </location>
</feature>
<evidence type="ECO:0000256" key="2">
    <source>
        <dbReference type="ARBA" id="ARBA00010617"/>
    </source>
</evidence>
<evidence type="ECO:0000256" key="6">
    <source>
        <dbReference type="PIRSR" id="PIRSR602403-1"/>
    </source>
</evidence>
<accession>A0A0C3DFA0</accession>
<dbReference type="Pfam" id="PF00067">
    <property type="entry name" value="p450"/>
    <property type="match status" value="1"/>
</dbReference>
<evidence type="ECO:0000256" key="4">
    <source>
        <dbReference type="ARBA" id="ARBA00022723"/>
    </source>
</evidence>
<dbReference type="GO" id="GO:0005506">
    <property type="term" value="F:iron ion binding"/>
    <property type="evidence" value="ECO:0007669"/>
    <property type="project" value="InterPro"/>
</dbReference>
<evidence type="ECO:0008006" key="10">
    <source>
        <dbReference type="Google" id="ProtNLM"/>
    </source>
</evidence>
<gene>
    <name evidence="8" type="ORF">OIDMADRAFT_200281</name>
</gene>
<dbReference type="Proteomes" id="UP000054321">
    <property type="component" value="Unassembled WGS sequence"/>
</dbReference>
<keyword evidence="7" id="KW-0812">Transmembrane</keyword>
<dbReference type="InterPro" id="IPR036396">
    <property type="entry name" value="Cyt_P450_sf"/>
</dbReference>
<dbReference type="HOGENOM" id="CLU_018012_3_1_1"/>
<dbReference type="InterPro" id="IPR001128">
    <property type="entry name" value="Cyt_P450"/>
</dbReference>
<feature type="binding site" description="axial binding residue" evidence="6">
    <location>
        <position position="279"/>
    </location>
    <ligand>
        <name>heme</name>
        <dbReference type="ChEBI" id="CHEBI:30413"/>
    </ligand>
    <ligandPart>
        <name>Fe</name>
        <dbReference type="ChEBI" id="CHEBI:18248"/>
    </ligandPart>
</feature>
<evidence type="ECO:0000256" key="3">
    <source>
        <dbReference type="ARBA" id="ARBA00022617"/>
    </source>
</evidence>
<dbReference type="STRING" id="913774.A0A0C3DFA0"/>
<evidence type="ECO:0000256" key="5">
    <source>
        <dbReference type="ARBA" id="ARBA00023004"/>
    </source>
</evidence>
<evidence type="ECO:0000256" key="7">
    <source>
        <dbReference type="SAM" id="Phobius"/>
    </source>
</evidence>
<dbReference type="PANTHER" id="PTHR24304">
    <property type="entry name" value="CYTOCHROME P450 FAMILY 7"/>
    <property type="match status" value="1"/>
</dbReference>
<reference evidence="9" key="2">
    <citation type="submission" date="2015-01" db="EMBL/GenBank/DDBJ databases">
        <title>Evolutionary Origins and Diversification of the Mycorrhizal Mutualists.</title>
        <authorList>
            <consortium name="DOE Joint Genome Institute"/>
            <consortium name="Mycorrhizal Genomics Consortium"/>
            <person name="Kohler A."/>
            <person name="Kuo A."/>
            <person name="Nagy L.G."/>
            <person name="Floudas D."/>
            <person name="Copeland A."/>
            <person name="Barry K.W."/>
            <person name="Cichocki N."/>
            <person name="Veneault-Fourrey C."/>
            <person name="LaButti K."/>
            <person name="Lindquist E.A."/>
            <person name="Lipzen A."/>
            <person name="Lundell T."/>
            <person name="Morin E."/>
            <person name="Murat C."/>
            <person name="Riley R."/>
            <person name="Ohm R."/>
            <person name="Sun H."/>
            <person name="Tunlid A."/>
            <person name="Henrissat B."/>
            <person name="Grigoriev I.V."/>
            <person name="Hibbett D.S."/>
            <person name="Martin F."/>
        </authorList>
    </citation>
    <scope>NUCLEOTIDE SEQUENCE [LARGE SCALE GENOMIC DNA]</scope>
    <source>
        <strain evidence="9">Zn</strain>
    </source>
</reference>
<keyword evidence="4 6" id="KW-0479">Metal-binding</keyword>
<dbReference type="GO" id="GO:0016705">
    <property type="term" value="F:oxidoreductase activity, acting on paired donors, with incorporation or reduction of molecular oxygen"/>
    <property type="evidence" value="ECO:0007669"/>
    <property type="project" value="InterPro"/>
</dbReference>
<evidence type="ECO:0000313" key="8">
    <source>
        <dbReference type="EMBL" id="KIN00613.1"/>
    </source>
</evidence>
<keyword evidence="5 6" id="KW-0408">Iron</keyword>
<dbReference type="SUPFAM" id="SSF48264">
    <property type="entry name" value="Cytochrome P450"/>
    <property type="match status" value="1"/>
</dbReference>
<evidence type="ECO:0000313" key="9">
    <source>
        <dbReference type="Proteomes" id="UP000054321"/>
    </source>
</evidence>
<reference evidence="8 9" key="1">
    <citation type="submission" date="2014-04" db="EMBL/GenBank/DDBJ databases">
        <authorList>
            <consortium name="DOE Joint Genome Institute"/>
            <person name="Kuo A."/>
            <person name="Martino E."/>
            <person name="Perotto S."/>
            <person name="Kohler A."/>
            <person name="Nagy L.G."/>
            <person name="Floudas D."/>
            <person name="Copeland A."/>
            <person name="Barry K.W."/>
            <person name="Cichocki N."/>
            <person name="Veneault-Fourrey C."/>
            <person name="LaButti K."/>
            <person name="Lindquist E.A."/>
            <person name="Lipzen A."/>
            <person name="Lundell T."/>
            <person name="Morin E."/>
            <person name="Murat C."/>
            <person name="Sun H."/>
            <person name="Tunlid A."/>
            <person name="Henrissat B."/>
            <person name="Grigoriev I.V."/>
            <person name="Hibbett D.S."/>
            <person name="Martin F."/>
            <person name="Nordberg H.P."/>
            <person name="Cantor M.N."/>
            <person name="Hua S.X."/>
        </authorList>
    </citation>
    <scope>NUCLEOTIDE SEQUENCE [LARGE SCALE GENOMIC DNA]</scope>
    <source>
        <strain evidence="8 9">Zn</strain>
    </source>
</reference>